<dbReference type="Proteomes" id="UP000043107">
    <property type="component" value="Unassembled WGS sequence"/>
</dbReference>
<dbReference type="EMBL" id="CCWP01000010">
    <property type="protein sequence ID" value="CEE98856.1"/>
    <property type="molecule type" value="Genomic_DNA"/>
</dbReference>
<sequence>MAQDSDGPELNQFKDSHGSTKTQEFEPEASGTSLKTSW</sequence>
<feature type="region of interest" description="Disordered" evidence="1">
    <location>
        <begin position="1"/>
        <end position="38"/>
    </location>
</feature>
<protein>
    <submittedName>
        <fullName evidence="2">Uncharacterized protein</fullName>
    </submittedName>
</protein>
<comment type="caution">
    <text evidence="2">The sequence shown here is derived from an EMBL/GenBank/DDBJ whole genome shotgun (WGS) entry which is preliminary data.</text>
</comment>
<accession>A0ABM9R2G6</accession>
<evidence type="ECO:0000313" key="3">
    <source>
        <dbReference type="Proteomes" id="UP000043107"/>
    </source>
</evidence>
<evidence type="ECO:0000313" key="2">
    <source>
        <dbReference type="EMBL" id="CEE98856.1"/>
    </source>
</evidence>
<evidence type="ECO:0000256" key="1">
    <source>
        <dbReference type="SAM" id="MobiDB-lite"/>
    </source>
</evidence>
<proteinExistence type="predicted"/>
<keyword evidence="3" id="KW-1185">Reference proteome</keyword>
<reference evidence="2 3" key="1">
    <citation type="submission" date="2014-09" db="EMBL/GenBank/DDBJ databases">
        <authorList>
            <person name="Bertelli C."/>
        </authorList>
    </citation>
    <scope>NUCLEOTIDE SEQUENCE [LARGE SCALE GENOMIC DNA]</scope>
    <source>
        <strain evidence="2 3">BIC1401111250</strain>
    </source>
</reference>
<gene>
    <name evidence="2" type="ORF">BLIC_c00490</name>
</gene>
<organism evidence="2 3">
    <name type="scientific">Bifidobacterium longum subsp. infantis</name>
    <dbReference type="NCBI Taxonomy" id="1682"/>
    <lineage>
        <taxon>Bacteria</taxon>
        <taxon>Bacillati</taxon>
        <taxon>Actinomycetota</taxon>
        <taxon>Actinomycetes</taxon>
        <taxon>Bifidobacteriales</taxon>
        <taxon>Bifidobacteriaceae</taxon>
        <taxon>Bifidobacterium</taxon>
    </lineage>
</organism>
<name>A0ABM9R2G6_BIFLI</name>